<reference evidence="9" key="1">
    <citation type="submission" date="2016-10" db="EMBL/GenBank/DDBJ databases">
        <authorList>
            <person name="Varghese N."/>
            <person name="Submissions S."/>
        </authorList>
    </citation>
    <scope>NUCLEOTIDE SEQUENCE [LARGE SCALE GENOMIC DNA]</scope>
    <source>
        <strain evidence="9">DSM 27981</strain>
    </source>
</reference>
<dbReference type="AlphaFoldDB" id="A0A1I2HWA8"/>
<evidence type="ECO:0000256" key="1">
    <source>
        <dbReference type="ARBA" id="ARBA00004453"/>
    </source>
</evidence>
<evidence type="ECO:0000313" key="9">
    <source>
        <dbReference type="Proteomes" id="UP000199119"/>
    </source>
</evidence>
<accession>A0A1I2HWA8</accession>
<organism evidence="8 9">
    <name type="scientific">Paracidovorax wautersii</name>
    <dbReference type="NCBI Taxonomy" id="1177982"/>
    <lineage>
        <taxon>Bacteria</taxon>
        <taxon>Pseudomonadati</taxon>
        <taxon>Pseudomonadota</taxon>
        <taxon>Betaproteobacteria</taxon>
        <taxon>Burkholderiales</taxon>
        <taxon>Comamonadaceae</taxon>
        <taxon>Paracidovorax</taxon>
    </lineage>
</organism>
<protein>
    <submittedName>
        <fullName evidence="8">H-NS family DNA-binding protein</fullName>
    </submittedName>
</protein>
<gene>
    <name evidence="8" type="ORF">SAMN04489711_1364</name>
</gene>
<keyword evidence="9" id="KW-1185">Reference proteome</keyword>
<feature type="domain" description="DNA-binding protein H-NS-like C-terminal" evidence="7">
    <location>
        <begin position="61"/>
        <end position="100"/>
    </location>
</feature>
<dbReference type="Proteomes" id="UP000199119">
    <property type="component" value="Unassembled WGS sequence"/>
</dbReference>
<evidence type="ECO:0000313" key="8">
    <source>
        <dbReference type="EMBL" id="SFF33670.1"/>
    </source>
</evidence>
<comment type="subcellular location">
    <subcellularLocation>
        <location evidence="1">Cytoplasm</location>
        <location evidence="1">Nucleoid</location>
    </subcellularLocation>
</comment>
<comment type="similarity">
    <text evidence="2">Belongs to the histone-like protein H-NS family.</text>
</comment>
<dbReference type="GO" id="GO:0003677">
    <property type="term" value="F:DNA binding"/>
    <property type="evidence" value="ECO:0007669"/>
    <property type="project" value="UniProtKB-KW"/>
</dbReference>
<dbReference type="SMART" id="SM00528">
    <property type="entry name" value="HNS"/>
    <property type="match status" value="1"/>
</dbReference>
<dbReference type="SUPFAM" id="SSF81273">
    <property type="entry name" value="H-NS histone-like proteins"/>
    <property type="match status" value="1"/>
</dbReference>
<keyword evidence="5" id="KW-0175">Coiled coil</keyword>
<name>A0A1I2HWA8_9BURK</name>
<evidence type="ECO:0000256" key="4">
    <source>
        <dbReference type="ARBA" id="ARBA00023125"/>
    </source>
</evidence>
<dbReference type="OrthoDB" id="5297879at2"/>
<evidence type="ECO:0000259" key="7">
    <source>
        <dbReference type="SMART" id="SM00528"/>
    </source>
</evidence>
<sequence>MESAAASASYKDLIAQRDALDVQIKQAREQELSEVKTKIKELVEAYGLKAGDIFPPKRVNAGKGRSVAPKYRDPNSGATWSGRGKPPAWIADRPREAFLINAEG</sequence>
<dbReference type="PANTHER" id="PTHR38097">
    <property type="match status" value="1"/>
</dbReference>
<dbReference type="GO" id="GO:0009295">
    <property type="term" value="C:nucleoid"/>
    <property type="evidence" value="ECO:0007669"/>
    <property type="project" value="UniProtKB-SubCell"/>
</dbReference>
<evidence type="ECO:0000256" key="2">
    <source>
        <dbReference type="ARBA" id="ARBA00010610"/>
    </source>
</evidence>
<evidence type="ECO:0000256" key="6">
    <source>
        <dbReference type="SAM" id="MobiDB-lite"/>
    </source>
</evidence>
<dbReference type="EMBL" id="FONX01000036">
    <property type="protein sequence ID" value="SFF33670.1"/>
    <property type="molecule type" value="Genomic_DNA"/>
</dbReference>
<dbReference type="Pfam" id="PF00816">
    <property type="entry name" value="Histone_HNS"/>
    <property type="match status" value="1"/>
</dbReference>
<dbReference type="STRING" id="1177982.SAMN04489711_1364"/>
<dbReference type="InterPro" id="IPR027444">
    <property type="entry name" value="H-NS_C_dom"/>
</dbReference>
<evidence type="ECO:0000256" key="5">
    <source>
        <dbReference type="SAM" id="Coils"/>
    </source>
</evidence>
<dbReference type="Gene3D" id="4.10.430.30">
    <property type="match status" value="1"/>
</dbReference>
<dbReference type="PANTHER" id="PTHR38097:SF2">
    <property type="entry name" value="DNA-BINDING PROTEIN STPA"/>
    <property type="match status" value="1"/>
</dbReference>
<evidence type="ECO:0000256" key="3">
    <source>
        <dbReference type="ARBA" id="ARBA00022490"/>
    </source>
</evidence>
<feature type="region of interest" description="Disordered" evidence="6">
    <location>
        <begin position="61"/>
        <end position="88"/>
    </location>
</feature>
<keyword evidence="3" id="KW-0963">Cytoplasm</keyword>
<keyword evidence="4 8" id="KW-0238">DNA-binding</keyword>
<dbReference type="RefSeq" id="WP_092942745.1">
    <property type="nucleotide sequence ID" value="NZ_FONX01000036.1"/>
</dbReference>
<feature type="coiled-coil region" evidence="5">
    <location>
        <begin position="10"/>
        <end position="45"/>
    </location>
</feature>
<proteinExistence type="inferred from homology"/>